<proteinExistence type="predicted"/>
<keyword evidence="2" id="KW-1185">Reference proteome</keyword>
<evidence type="ECO:0000313" key="1">
    <source>
        <dbReference type="EMBL" id="KAK5632953.1"/>
    </source>
</evidence>
<accession>A0AAN7UNF8</accession>
<evidence type="ECO:0000313" key="2">
    <source>
        <dbReference type="Proteomes" id="UP001305414"/>
    </source>
</evidence>
<gene>
    <name evidence="1" type="ORF">RRF57_008667</name>
</gene>
<reference evidence="1 2" key="1">
    <citation type="submission" date="2023-10" db="EMBL/GenBank/DDBJ databases">
        <title>Draft genome sequence of Xylaria bambusicola isolate GMP-LS, the root and basal stem rot pathogen of sugarcane in Indonesia.</title>
        <authorList>
            <person name="Selvaraj P."/>
            <person name="Muralishankar V."/>
            <person name="Muruganantham S."/>
            <person name="Sp S."/>
            <person name="Haryani S."/>
            <person name="Lau K.J.X."/>
            <person name="Naqvi N.I."/>
        </authorList>
    </citation>
    <scope>NUCLEOTIDE SEQUENCE [LARGE SCALE GENOMIC DNA]</scope>
    <source>
        <strain evidence="1">GMP-LS</strain>
    </source>
</reference>
<dbReference type="EMBL" id="JAWHQM010000028">
    <property type="protein sequence ID" value="KAK5632953.1"/>
    <property type="molecule type" value="Genomic_DNA"/>
</dbReference>
<protein>
    <submittedName>
        <fullName evidence="1">Uncharacterized protein</fullName>
    </submittedName>
</protein>
<dbReference type="Proteomes" id="UP001305414">
    <property type="component" value="Unassembled WGS sequence"/>
</dbReference>
<comment type="caution">
    <text evidence="1">The sequence shown here is derived from an EMBL/GenBank/DDBJ whole genome shotgun (WGS) entry which is preliminary data.</text>
</comment>
<name>A0AAN7UNF8_9PEZI</name>
<organism evidence="1 2">
    <name type="scientific">Xylaria bambusicola</name>
    <dbReference type="NCBI Taxonomy" id="326684"/>
    <lineage>
        <taxon>Eukaryota</taxon>
        <taxon>Fungi</taxon>
        <taxon>Dikarya</taxon>
        <taxon>Ascomycota</taxon>
        <taxon>Pezizomycotina</taxon>
        <taxon>Sordariomycetes</taxon>
        <taxon>Xylariomycetidae</taxon>
        <taxon>Xylariales</taxon>
        <taxon>Xylariaceae</taxon>
        <taxon>Xylaria</taxon>
    </lineage>
</organism>
<sequence>MALYMRDSYTDVEWDNYLEAGLERGMTTNILQILFREEVETSSATALDTSTSKENILLKVERIATLVSDIIRIELQAKKHLLHSDLLYMGIT</sequence>
<dbReference type="AlphaFoldDB" id="A0AAN7UNF8"/>